<evidence type="ECO:0000313" key="1">
    <source>
        <dbReference type="EMBL" id="UNM96723.1"/>
    </source>
</evidence>
<accession>A0ABY3X9S0</accession>
<name>A0ABY3X9S0_9GAMM</name>
<protein>
    <submittedName>
        <fullName evidence="1">Head completion/stabilization protein</fullName>
    </submittedName>
</protein>
<sequence>MGFIAKSESKKNLELHLGSFWPSIDIQDFKQKARVPTFVDDEAAFHFLQRAALVFFNDVGLYALNQREQGYNTLAEVPSEMIGEQTKQEILFEAAIFAYTKKLIVDHYQDIDLTRRAGEDKLKEVDNSASAWSAEYLKNVRMFLNEPTSFVGLT</sequence>
<evidence type="ECO:0000313" key="2">
    <source>
        <dbReference type="Proteomes" id="UP000829542"/>
    </source>
</evidence>
<reference evidence="1 2" key="1">
    <citation type="submission" date="2022-03" db="EMBL/GenBank/DDBJ databases">
        <title>Ignatzschineria rhizosphaerae HR5S32.</title>
        <authorList>
            <person name="Sun J.Q."/>
            <person name="Feng J.Y."/>
        </authorList>
    </citation>
    <scope>NUCLEOTIDE SEQUENCE [LARGE SCALE GENOMIC DNA]</scope>
    <source>
        <strain evidence="1 2">HR5S32</strain>
    </source>
</reference>
<gene>
    <name evidence="1" type="ORF">MMG00_02390</name>
</gene>
<keyword evidence="2" id="KW-1185">Reference proteome</keyword>
<proteinExistence type="predicted"/>
<dbReference type="Proteomes" id="UP000829542">
    <property type="component" value="Chromosome"/>
</dbReference>
<organism evidence="1 2">
    <name type="scientific">Ignatzschineria rhizosphaerae</name>
    <dbReference type="NCBI Taxonomy" id="2923279"/>
    <lineage>
        <taxon>Bacteria</taxon>
        <taxon>Pseudomonadati</taxon>
        <taxon>Pseudomonadota</taxon>
        <taxon>Gammaproteobacteria</taxon>
        <taxon>Cardiobacteriales</taxon>
        <taxon>Ignatzschineriaceae</taxon>
        <taxon>Ignatzschineria</taxon>
    </lineage>
</organism>
<dbReference type="RefSeq" id="WP_242150845.1">
    <property type="nucleotide sequence ID" value="NZ_CP093379.1"/>
</dbReference>
<dbReference type="InterPro" id="IPR009225">
    <property type="entry name" value="Phage_head_completion_GpL"/>
</dbReference>
<dbReference type="EMBL" id="CP093379">
    <property type="protein sequence ID" value="UNM96723.1"/>
    <property type="molecule type" value="Genomic_DNA"/>
</dbReference>
<dbReference type="Pfam" id="PF05926">
    <property type="entry name" value="Phage_GPL"/>
    <property type="match status" value="1"/>
</dbReference>